<dbReference type="Proteomes" id="UP001152797">
    <property type="component" value="Unassembled WGS sequence"/>
</dbReference>
<comment type="caution">
    <text evidence="5">The sequence shown here is derived from an EMBL/GenBank/DDBJ whole genome shotgun (WGS) entry which is preliminary data.</text>
</comment>
<evidence type="ECO:0000256" key="1">
    <source>
        <dbReference type="ARBA" id="ARBA00022450"/>
    </source>
</evidence>
<organism evidence="5">
    <name type="scientific">Cladocopium goreaui</name>
    <dbReference type="NCBI Taxonomy" id="2562237"/>
    <lineage>
        <taxon>Eukaryota</taxon>
        <taxon>Sar</taxon>
        <taxon>Alveolata</taxon>
        <taxon>Dinophyceae</taxon>
        <taxon>Suessiales</taxon>
        <taxon>Symbiodiniaceae</taxon>
        <taxon>Cladocopium</taxon>
    </lineage>
</organism>
<protein>
    <submittedName>
        <fullName evidence="7">Tetratricopeptide repeat protein 28</fullName>
    </submittedName>
</protein>
<evidence type="ECO:0000256" key="2">
    <source>
        <dbReference type="ARBA" id="ARBA00022553"/>
    </source>
</evidence>
<evidence type="ECO:0000313" key="5">
    <source>
        <dbReference type="EMBL" id="CAI3987924.1"/>
    </source>
</evidence>
<keyword evidence="1" id="KW-0596">Phosphopantetheine</keyword>
<dbReference type="Gene3D" id="1.10.1200.10">
    <property type="entry name" value="ACP-like"/>
    <property type="match status" value="1"/>
</dbReference>
<dbReference type="Pfam" id="PF13424">
    <property type="entry name" value="TPR_12"/>
    <property type="match status" value="1"/>
</dbReference>
<dbReference type="InterPro" id="IPR020806">
    <property type="entry name" value="PKS_PP-bd"/>
</dbReference>
<proteinExistence type="predicted"/>
<sequence>MSVQEVAGALELAFNGLGEYYGAIAKDPKTSEKEKDACLAFVEAEGKLDKEDVDGCLSLSKTAVQKFEAIKHATGAADTLRMMVLAYRIQADVLRSAEEDKSKEIKAALSTAEGLAREHIAKFNGSGDKRSEAVLLLAAGEINYNKRGGKKRAEAFEDLKKARSLAKEAGDKKVEATAIFVQANAAIKLRQNDDSYAFAQESYKLYEEAADKKGQGKALHIMALAQVLAEDFDDGIKTAEQALAIFKELELRKLEAFELFIIAHYYLTRKMGREAIPYAEDALELFKEVDFDGSGWTSNAFDCLTQAFICKGDAKKAMIISEEAVEYFQRKKDKRGQVMALSTLANSYCAKGDYEAAVPLIEETREIIQSLDDSRWEASILHQLASVHMLRESYAEAAFAAEEAISIYQDLKDRHSEALAMNYITQVAIAKNDYEKAIQTAQEQAAIFNETGDKSKEASCLLTVATVHGTEGRLDDALRVAKEAQELFQEKKDRSGEARALNVLADIYCDLREVEQAVALAKEMRDKLHETGLSLATFANGVRPSQVELGSLNLVQTRVARCTDVGQNPLDRGVEVQCCPGLKQQNLNGVVSCQKIEVPCSQEGDDPHSSEIYLGCCPGLQECKLPLGRQGHSGHSFCSQSCVVPQEASCLCVFDIDRTLTAKQGSAAECPGTKELEIVDAAYGVGKATLSALAVAGIDKTFCKDCYLGICSAGYGSGVTSEWNQYILNTIMKTKLQDHLTEEFPFIKDWSLGPVDQVHPLLKSPYVLNQPQELKPLAVEGIRRWYEMMFNFTIPKAAVHFFDDRAENVELFSDLGIPAREVSCASRAGGGIGLCGALPDEILSFGPSLCDGKASANSSSDMRAEAAAPIHVGAIRTLSNIYLASEMPGESVRAANEAVQLSKRVHDRRQLAENLILSSEANIALAMQDNPKGLAKGSERSLKPAKEAFKVAKSIGAGKLMGMAMHQTAYVLLVTVKPDDALKAAREAVDIFRQVDERAREAGSVILIAEIYHSKNEDEKALDAANEGLMLAKACGDPKKEKDANKLVEQIAGKKFAYYQPYPGDMPAMPQQAEGGGGGGAAAASSVAEVKQVGLDPGMVQATVSEMAKQAIGVDDELFLDSALMDSGMDSLTAVSFRNGLQQQLGVKLPSSLMFDYPTMKEVANRIVELSIENA</sequence>
<reference evidence="5" key="1">
    <citation type="submission" date="2022-10" db="EMBL/GenBank/DDBJ databases">
        <authorList>
            <person name="Chen Y."/>
            <person name="Dougan E. K."/>
            <person name="Chan C."/>
            <person name="Rhodes N."/>
            <person name="Thang M."/>
        </authorList>
    </citation>
    <scope>NUCLEOTIDE SEQUENCE</scope>
</reference>
<gene>
    <name evidence="5" type="ORF">C1SCF055_LOCUS15160</name>
</gene>
<dbReference type="EMBL" id="CAMXCT010001219">
    <property type="protein sequence ID" value="CAI3987924.1"/>
    <property type="molecule type" value="Genomic_DNA"/>
</dbReference>
<name>A0A9P1CAA2_9DINO</name>
<keyword evidence="3" id="KW-0175">Coiled coil</keyword>
<dbReference type="PROSITE" id="PS50075">
    <property type="entry name" value="CARRIER"/>
    <property type="match status" value="1"/>
</dbReference>
<evidence type="ECO:0000313" key="6">
    <source>
        <dbReference type="EMBL" id="CAL1141299.1"/>
    </source>
</evidence>
<dbReference type="SUPFAM" id="SSF47336">
    <property type="entry name" value="ACP-like"/>
    <property type="match status" value="1"/>
</dbReference>
<dbReference type="SUPFAM" id="SSF48452">
    <property type="entry name" value="TPR-like"/>
    <property type="match status" value="3"/>
</dbReference>
<dbReference type="EMBL" id="CAMXCT020001219">
    <property type="protein sequence ID" value="CAL1141299.1"/>
    <property type="molecule type" value="Genomic_DNA"/>
</dbReference>
<dbReference type="AlphaFoldDB" id="A0A9P1CAA2"/>
<dbReference type="PANTHER" id="PTHR10098">
    <property type="entry name" value="RAPSYN-RELATED"/>
    <property type="match status" value="1"/>
</dbReference>
<dbReference type="EMBL" id="CAMXCT030001219">
    <property type="protein sequence ID" value="CAL4775236.1"/>
    <property type="molecule type" value="Genomic_DNA"/>
</dbReference>
<dbReference type="PANTHER" id="PTHR10098:SF108">
    <property type="entry name" value="TETRATRICOPEPTIDE REPEAT PROTEIN 28"/>
    <property type="match status" value="1"/>
</dbReference>
<dbReference type="GO" id="GO:0031177">
    <property type="term" value="F:phosphopantetheine binding"/>
    <property type="evidence" value="ECO:0007669"/>
    <property type="project" value="InterPro"/>
</dbReference>
<dbReference type="SMART" id="SM00823">
    <property type="entry name" value="PKS_PP"/>
    <property type="match status" value="1"/>
</dbReference>
<evidence type="ECO:0000313" key="7">
    <source>
        <dbReference type="EMBL" id="CAL4775236.1"/>
    </source>
</evidence>
<dbReference type="SMART" id="SM00028">
    <property type="entry name" value="TPR"/>
    <property type="match status" value="10"/>
</dbReference>
<dbReference type="Pfam" id="PF00550">
    <property type="entry name" value="PP-binding"/>
    <property type="match status" value="1"/>
</dbReference>
<keyword evidence="2" id="KW-0597">Phosphoprotein</keyword>
<feature type="coiled-coil region" evidence="3">
    <location>
        <begin position="424"/>
        <end position="531"/>
    </location>
</feature>
<evidence type="ECO:0000313" key="8">
    <source>
        <dbReference type="Proteomes" id="UP001152797"/>
    </source>
</evidence>
<feature type="domain" description="Carrier" evidence="4">
    <location>
        <begin position="1094"/>
        <end position="1171"/>
    </location>
</feature>
<dbReference type="Gene3D" id="1.25.40.10">
    <property type="entry name" value="Tetratricopeptide repeat domain"/>
    <property type="match status" value="3"/>
</dbReference>
<dbReference type="InterPro" id="IPR009081">
    <property type="entry name" value="PP-bd_ACP"/>
</dbReference>
<accession>A0A9P1CAA2</accession>
<dbReference type="InterPro" id="IPR019734">
    <property type="entry name" value="TPR_rpt"/>
</dbReference>
<dbReference type="InterPro" id="IPR011990">
    <property type="entry name" value="TPR-like_helical_dom_sf"/>
</dbReference>
<reference evidence="6" key="2">
    <citation type="submission" date="2024-04" db="EMBL/GenBank/DDBJ databases">
        <authorList>
            <person name="Chen Y."/>
            <person name="Shah S."/>
            <person name="Dougan E. K."/>
            <person name="Thang M."/>
            <person name="Chan C."/>
        </authorList>
    </citation>
    <scope>NUCLEOTIDE SEQUENCE [LARGE SCALE GENOMIC DNA]</scope>
</reference>
<dbReference type="InterPro" id="IPR036736">
    <property type="entry name" value="ACP-like_sf"/>
</dbReference>
<dbReference type="OrthoDB" id="429647at2759"/>
<evidence type="ECO:0000259" key="4">
    <source>
        <dbReference type="PROSITE" id="PS50075"/>
    </source>
</evidence>
<evidence type="ECO:0000256" key="3">
    <source>
        <dbReference type="SAM" id="Coils"/>
    </source>
</evidence>
<keyword evidence="8" id="KW-1185">Reference proteome</keyword>